<sequence>MRPVLQSEVSECGLASLAMVANAHGKHLTLSQLRQRFPSSLKGAKLTHLVHIAQQLGFSTRPLRLDMEDLGKLKLPCILHWDLNHFVVLAKVGTTKVTVYDPAIGKRKLSLNEVSKYFTGIALELTTTTEFKQQKPPPSISARQLTGPIRGLWRALAQILLLSLALQVFVVLSPFYMQWVVDQVLVSADRDLLVVLGLGFGLVLLLQIAIGLFRSWSVIYLSSRLGLQWMGNVFAHLLKLPLEYFEKRHLGDLTSRMSSVQSIQKTLTTSFVEAIIDGLMTLVTLGLMLVYSWKLALVTLVAVALYMVIRAVSYWPVRDCTEQQLVVGAKQQTHLLESLRGIQSLKVACEESLRRSTYENLLNDTVNQEVRLARMSLGFSTASQLVFGLERIAVIWYGATLALSNVFSVGMLIAYLSYKDQFASRISSLIDKWVEFRMLRLHGERLADIVLTPPEEDYELPEMQLPKKEPDIEVEGLSFRYGEDEPWVLKDCSFKVAAGESVAIIGASGCGKTTLMKLLLGLLKPTAGTIRISGRDLHKFGTRNVRSIVGAVMQDDQLFAGSVADNISFFDPDFDLERIEAAAKLAAIHEDIAAMPMGYHALIGDMGSALSGGQKQRVILARALYRQPKLLFLDEATSHLDVMRERLVNDAVHQLKLTKVIVAHRPETIASTDRVVILDHGRIVQTVAMPEDRDDSIEIVHNTIQST</sequence>
<dbReference type="PROSITE" id="PS50990">
    <property type="entry name" value="PEPTIDASE_C39"/>
    <property type="match status" value="1"/>
</dbReference>
<dbReference type="Pfam" id="PF00005">
    <property type="entry name" value="ABC_tran"/>
    <property type="match status" value="1"/>
</dbReference>
<dbReference type="Gene3D" id="3.90.70.10">
    <property type="entry name" value="Cysteine proteinases"/>
    <property type="match status" value="1"/>
</dbReference>
<dbReference type="Gene3D" id="1.20.1560.10">
    <property type="entry name" value="ABC transporter type 1, transmembrane domain"/>
    <property type="match status" value="1"/>
</dbReference>
<keyword evidence="7 9" id="KW-1133">Transmembrane helix</keyword>
<dbReference type="Gene3D" id="3.40.50.300">
    <property type="entry name" value="P-loop containing nucleotide triphosphate hydrolases"/>
    <property type="match status" value="1"/>
</dbReference>
<keyword evidence="8 9" id="KW-0472">Membrane</keyword>
<dbReference type="PROSITE" id="PS50893">
    <property type="entry name" value="ABC_TRANSPORTER_2"/>
    <property type="match status" value="1"/>
</dbReference>
<feature type="transmembrane region" description="Helical" evidence="9">
    <location>
        <begin position="394"/>
        <end position="418"/>
    </location>
</feature>
<evidence type="ECO:0000256" key="4">
    <source>
        <dbReference type="ARBA" id="ARBA00022692"/>
    </source>
</evidence>
<keyword evidence="5" id="KW-0547">Nucleotide-binding</keyword>
<dbReference type="PROSITE" id="PS00211">
    <property type="entry name" value="ABC_TRANSPORTER_1"/>
    <property type="match status" value="1"/>
</dbReference>
<keyword evidence="6" id="KW-0067">ATP-binding</keyword>
<feature type="transmembrane region" description="Helical" evidence="9">
    <location>
        <begin position="266"/>
        <end position="285"/>
    </location>
</feature>
<evidence type="ECO:0000256" key="5">
    <source>
        <dbReference type="ARBA" id="ARBA00022741"/>
    </source>
</evidence>
<dbReference type="SUPFAM" id="SSF52540">
    <property type="entry name" value="P-loop containing nucleoside triphosphate hydrolases"/>
    <property type="match status" value="1"/>
</dbReference>
<dbReference type="InterPro" id="IPR027417">
    <property type="entry name" value="P-loop_NTPase"/>
</dbReference>
<dbReference type="InterPro" id="IPR003593">
    <property type="entry name" value="AAA+_ATPase"/>
</dbReference>
<dbReference type="AlphaFoldDB" id="A0ABC8AF28"/>
<dbReference type="InterPro" id="IPR017871">
    <property type="entry name" value="ABC_transporter-like_CS"/>
</dbReference>
<evidence type="ECO:0000256" key="1">
    <source>
        <dbReference type="ARBA" id="ARBA00004651"/>
    </source>
</evidence>
<evidence type="ECO:0000256" key="2">
    <source>
        <dbReference type="ARBA" id="ARBA00022448"/>
    </source>
</evidence>
<evidence type="ECO:0000256" key="3">
    <source>
        <dbReference type="ARBA" id="ARBA00022475"/>
    </source>
</evidence>
<gene>
    <name evidence="13" type="ORF">XFHB_09550</name>
</gene>
<dbReference type="PANTHER" id="PTHR24221">
    <property type="entry name" value="ATP-BINDING CASSETTE SUB-FAMILY B"/>
    <property type="match status" value="1"/>
</dbReference>
<dbReference type="InterPro" id="IPR033838">
    <property type="entry name" value="CvaB_peptidase"/>
</dbReference>
<dbReference type="FunFam" id="3.40.50.300:FF:000299">
    <property type="entry name" value="ABC transporter ATP-binding protein/permease"/>
    <property type="match status" value="1"/>
</dbReference>
<dbReference type="InterPro" id="IPR039421">
    <property type="entry name" value="Type_1_exporter"/>
</dbReference>
<dbReference type="InterPro" id="IPR005074">
    <property type="entry name" value="Peptidase_C39"/>
</dbReference>
<dbReference type="SUPFAM" id="SSF90123">
    <property type="entry name" value="ABC transporter transmembrane region"/>
    <property type="match status" value="1"/>
</dbReference>
<keyword evidence="2" id="KW-0813">Transport</keyword>
<evidence type="ECO:0000256" key="8">
    <source>
        <dbReference type="ARBA" id="ARBA00023136"/>
    </source>
</evidence>
<feature type="domain" description="Peptidase C39" evidence="12">
    <location>
        <begin position="6"/>
        <end position="125"/>
    </location>
</feature>
<protein>
    <submittedName>
        <fullName evidence="13">Peptidase domain-containing ABC transporter</fullName>
    </submittedName>
</protein>
<reference evidence="14" key="1">
    <citation type="submission" date="2014-11" db="EMBL/GenBank/DDBJ databases">
        <title>Xylella fastidiosa Hib4 Genome Sequencing.</title>
        <authorList>
            <person name="Pierry P.M."/>
            <person name="da Silva A.M."/>
        </authorList>
    </citation>
    <scope>NUCLEOTIDE SEQUENCE [LARGE SCALE GENOMIC DNA]</scope>
    <source>
        <strain evidence="14">Hib4</strain>
    </source>
</reference>
<proteinExistence type="predicted"/>
<dbReference type="EMBL" id="CP009885">
    <property type="protein sequence ID" value="ALR07045.1"/>
    <property type="molecule type" value="Genomic_DNA"/>
</dbReference>
<feature type="domain" description="ABC transporter" evidence="10">
    <location>
        <begin position="472"/>
        <end position="705"/>
    </location>
</feature>
<dbReference type="GO" id="GO:0005524">
    <property type="term" value="F:ATP binding"/>
    <property type="evidence" value="ECO:0007669"/>
    <property type="project" value="UniProtKB-KW"/>
</dbReference>
<evidence type="ECO:0000259" key="11">
    <source>
        <dbReference type="PROSITE" id="PS50929"/>
    </source>
</evidence>
<organism evidence="13 14">
    <name type="scientific">Xylella fastidiosa</name>
    <dbReference type="NCBI Taxonomy" id="2371"/>
    <lineage>
        <taxon>Bacteria</taxon>
        <taxon>Pseudomonadati</taxon>
        <taxon>Pseudomonadota</taxon>
        <taxon>Gammaproteobacteria</taxon>
        <taxon>Lysobacterales</taxon>
        <taxon>Lysobacteraceae</taxon>
        <taxon>Xylella</taxon>
    </lineage>
</organism>
<evidence type="ECO:0000256" key="9">
    <source>
        <dbReference type="SAM" id="Phobius"/>
    </source>
</evidence>
<keyword evidence="4 9" id="KW-0812">Transmembrane</keyword>
<dbReference type="SMART" id="SM00382">
    <property type="entry name" value="AAA"/>
    <property type="match status" value="1"/>
</dbReference>
<feature type="domain" description="ABC transmembrane type-1" evidence="11">
    <location>
        <begin position="159"/>
        <end position="438"/>
    </location>
</feature>
<dbReference type="RefSeq" id="WP_010893728.1">
    <property type="nucleotide sequence ID" value="NZ_CP009823.1"/>
</dbReference>
<dbReference type="Proteomes" id="UP000196980">
    <property type="component" value="Chromosome"/>
</dbReference>
<dbReference type="CDD" id="cd02419">
    <property type="entry name" value="Peptidase_C39C"/>
    <property type="match status" value="1"/>
</dbReference>
<name>A0ABC8AF28_XYLFS</name>
<accession>A0ABC8AF28</accession>
<evidence type="ECO:0000256" key="6">
    <source>
        <dbReference type="ARBA" id="ARBA00022840"/>
    </source>
</evidence>
<dbReference type="Pfam" id="PF00664">
    <property type="entry name" value="ABC_membrane"/>
    <property type="match status" value="1"/>
</dbReference>
<comment type="subcellular location">
    <subcellularLocation>
        <location evidence="1">Cell membrane</location>
        <topology evidence="1">Multi-pass membrane protein</topology>
    </subcellularLocation>
</comment>
<dbReference type="InterPro" id="IPR003439">
    <property type="entry name" value="ABC_transporter-like_ATP-bd"/>
</dbReference>
<dbReference type="GO" id="GO:0005886">
    <property type="term" value="C:plasma membrane"/>
    <property type="evidence" value="ECO:0007669"/>
    <property type="project" value="UniProtKB-SubCell"/>
</dbReference>
<feature type="transmembrane region" description="Helical" evidence="9">
    <location>
        <begin position="291"/>
        <end position="309"/>
    </location>
</feature>
<evidence type="ECO:0000256" key="7">
    <source>
        <dbReference type="ARBA" id="ARBA00022989"/>
    </source>
</evidence>
<evidence type="ECO:0000313" key="14">
    <source>
        <dbReference type="Proteomes" id="UP000196980"/>
    </source>
</evidence>
<evidence type="ECO:0000313" key="13">
    <source>
        <dbReference type="EMBL" id="ALR07045.1"/>
    </source>
</evidence>
<dbReference type="CDD" id="cd18567">
    <property type="entry name" value="ABC_6TM_CvaB_RaxB_like"/>
    <property type="match status" value="1"/>
</dbReference>
<evidence type="ECO:0000259" key="12">
    <source>
        <dbReference type="PROSITE" id="PS50990"/>
    </source>
</evidence>
<dbReference type="KEGG" id="xfh:XFHB_09550"/>
<keyword evidence="3" id="KW-1003">Cell membrane</keyword>
<feature type="transmembrane region" description="Helical" evidence="9">
    <location>
        <begin position="152"/>
        <end position="172"/>
    </location>
</feature>
<dbReference type="InterPro" id="IPR011527">
    <property type="entry name" value="ABC1_TM_dom"/>
</dbReference>
<dbReference type="PANTHER" id="PTHR24221:SF606">
    <property type="entry name" value="COLICIN V SECRETION-PROCESSING ATP-BINDING PROTEIN"/>
    <property type="match status" value="1"/>
</dbReference>
<dbReference type="InterPro" id="IPR036640">
    <property type="entry name" value="ABC1_TM_sf"/>
</dbReference>
<dbReference type="PROSITE" id="PS50929">
    <property type="entry name" value="ABC_TM1F"/>
    <property type="match status" value="1"/>
</dbReference>
<dbReference type="Pfam" id="PF03412">
    <property type="entry name" value="Peptidase_C39"/>
    <property type="match status" value="1"/>
</dbReference>
<feature type="transmembrane region" description="Helical" evidence="9">
    <location>
        <begin position="192"/>
        <end position="213"/>
    </location>
</feature>
<evidence type="ECO:0000259" key="10">
    <source>
        <dbReference type="PROSITE" id="PS50893"/>
    </source>
</evidence>